<evidence type="ECO:0000313" key="2">
    <source>
        <dbReference type="EMBL" id="KAL3797089.1"/>
    </source>
</evidence>
<feature type="non-terminal residue" evidence="2">
    <location>
        <position position="1"/>
    </location>
</feature>
<dbReference type="EMBL" id="JABMIG020000057">
    <property type="protein sequence ID" value="KAL3797089.1"/>
    <property type="molecule type" value="Genomic_DNA"/>
</dbReference>
<dbReference type="Proteomes" id="UP001516023">
    <property type="component" value="Unassembled WGS sequence"/>
</dbReference>
<dbReference type="AlphaFoldDB" id="A0ABD3QAN3"/>
<protein>
    <submittedName>
        <fullName evidence="2">Uncharacterized protein</fullName>
    </submittedName>
</protein>
<feature type="region of interest" description="Disordered" evidence="1">
    <location>
        <begin position="94"/>
        <end position="131"/>
    </location>
</feature>
<evidence type="ECO:0000256" key="1">
    <source>
        <dbReference type="SAM" id="MobiDB-lite"/>
    </source>
</evidence>
<evidence type="ECO:0000313" key="3">
    <source>
        <dbReference type="Proteomes" id="UP001516023"/>
    </source>
</evidence>
<comment type="caution">
    <text evidence="2">The sequence shown here is derived from an EMBL/GenBank/DDBJ whole genome shotgun (WGS) entry which is preliminary data.</text>
</comment>
<organism evidence="2 3">
    <name type="scientific">Cyclotella cryptica</name>
    <dbReference type="NCBI Taxonomy" id="29204"/>
    <lineage>
        <taxon>Eukaryota</taxon>
        <taxon>Sar</taxon>
        <taxon>Stramenopiles</taxon>
        <taxon>Ochrophyta</taxon>
        <taxon>Bacillariophyta</taxon>
        <taxon>Coscinodiscophyceae</taxon>
        <taxon>Thalassiosirophycidae</taxon>
        <taxon>Stephanodiscales</taxon>
        <taxon>Stephanodiscaceae</taxon>
        <taxon>Cyclotella</taxon>
    </lineage>
</organism>
<accession>A0ABD3QAN3</accession>
<reference evidence="2 3" key="1">
    <citation type="journal article" date="2020" name="G3 (Bethesda)">
        <title>Improved Reference Genome for Cyclotella cryptica CCMP332, a Model for Cell Wall Morphogenesis, Salinity Adaptation, and Lipid Production in Diatoms (Bacillariophyta).</title>
        <authorList>
            <person name="Roberts W.R."/>
            <person name="Downey K.M."/>
            <person name="Ruck E.C."/>
            <person name="Traller J.C."/>
            <person name="Alverson A.J."/>
        </authorList>
    </citation>
    <scope>NUCLEOTIDE SEQUENCE [LARGE SCALE GENOMIC DNA]</scope>
    <source>
        <strain evidence="2 3">CCMP332</strain>
    </source>
</reference>
<keyword evidence="3" id="KW-1185">Reference proteome</keyword>
<dbReference type="InterPro" id="IPR012349">
    <property type="entry name" value="Split_barrel_FMN-bd"/>
</dbReference>
<name>A0ABD3QAN3_9STRA</name>
<feature type="region of interest" description="Disordered" evidence="1">
    <location>
        <begin position="1"/>
        <end position="21"/>
    </location>
</feature>
<sequence length="262" mass="28854">TESEDTDCAESGVGPGIDNGPVHDASGVRNVMILSWITPTNNHGRFMFSINRNRYSASLLAPVAVHTDSQTGMEELVLNVGSVSGRFGSKFPTTQSRECDETISTSDMESRQFSNRQRKQRKKEEFSQHGIPGLIPIPPCFSSSSSTSLLRQSSTLFVIRGTVAHLRCRTYAVVGTPSLEAQSKNEKANHCAAQLLAIDKDHLLIMAEVLDAAVHPLYWDKKKSLFRPQSKSESCSAMETEENEVPPYLTFFGSQTFGYVTS</sequence>
<proteinExistence type="predicted"/>
<gene>
    <name evidence="2" type="ORF">HJC23_000427</name>
</gene>
<dbReference type="Gene3D" id="2.30.110.10">
    <property type="entry name" value="Electron Transport, Fmn-binding Protein, Chain A"/>
    <property type="match status" value="1"/>
</dbReference>
<feature type="compositionally biased region" description="Polar residues" evidence="1">
    <location>
        <begin position="94"/>
        <end position="115"/>
    </location>
</feature>